<feature type="domain" description="Integrase zinc-binding" evidence="3">
    <location>
        <begin position="320"/>
        <end position="375"/>
    </location>
</feature>
<evidence type="ECO:0000256" key="1">
    <source>
        <dbReference type="SAM" id="MobiDB-lite"/>
    </source>
</evidence>
<feature type="compositionally biased region" description="Basic and acidic residues" evidence="1">
    <location>
        <begin position="795"/>
        <end position="812"/>
    </location>
</feature>
<dbReference type="Pfam" id="PF00078">
    <property type="entry name" value="RVT_1"/>
    <property type="match status" value="1"/>
</dbReference>
<dbReference type="GO" id="GO:0003964">
    <property type="term" value="F:RNA-directed DNA polymerase activity"/>
    <property type="evidence" value="ECO:0007669"/>
    <property type="project" value="UniProtKB-KW"/>
</dbReference>
<proteinExistence type="predicted"/>
<feature type="domain" description="Reverse transcriptase" evidence="2">
    <location>
        <begin position="31"/>
        <end position="119"/>
    </location>
</feature>
<dbReference type="PANTHER" id="PTHR37984:SF5">
    <property type="entry name" value="PROTEIN NYNRIN-LIKE"/>
    <property type="match status" value="1"/>
</dbReference>
<dbReference type="InterPro" id="IPR043502">
    <property type="entry name" value="DNA/RNA_pol_sf"/>
</dbReference>
<evidence type="ECO:0000313" key="4">
    <source>
        <dbReference type="EMBL" id="GJT04380.1"/>
    </source>
</evidence>
<dbReference type="Pfam" id="PF17921">
    <property type="entry name" value="Integrase_H2C2"/>
    <property type="match status" value="1"/>
</dbReference>
<keyword evidence="4" id="KW-0808">Transferase</keyword>
<dbReference type="InterPro" id="IPR036397">
    <property type="entry name" value="RNaseH_sf"/>
</dbReference>
<feature type="region of interest" description="Disordered" evidence="1">
    <location>
        <begin position="781"/>
        <end position="812"/>
    </location>
</feature>
<organism evidence="4 5">
    <name type="scientific">Tanacetum coccineum</name>
    <dbReference type="NCBI Taxonomy" id="301880"/>
    <lineage>
        <taxon>Eukaryota</taxon>
        <taxon>Viridiplantae</taxon>
        <taxon>Streptophyta</taxon>
        <taxon>Embryophyta</taxon>
        <taxon>Tracheophyta</taxon>
        <taxon>Spermatophyta</taxon>
        <taxon>Magnoliopsida</taxon>
        <taxon>eudicotyledons</taxon>
        <taxon>Gunneridae</taxon>
        <taxon>Pentapetalae</taxon>
        <taxon>asterids</taxon>
        <taxon>campanulids</taxon>
        <taxon>Asterales</taxon>
        <taxon>Asteraceae</taxon>
        <taxon>Asteroideae</taxon>
        <taxon>Anthemideae</taxon>
        <taxon>Anthemidinae</taxon>
        <taxon>Tanacetum</taxon>
    </lineage>
</organism>
<dbReference type="Gene3D" id="3.30.70.270">
    <property type="match status" value="3"/>
</dbReference>
<dbReference type="CDD" id="cd01647">
    <property type="entry name" value="RT_LTR"/>
    <property type="match status" value="1"/>
</dbReference>
<dbReference type="PANTHER" id="PTHR37984">
    <property type="entry name" value="PROTEIN CBG26694"/>
    <property type="match status" value="1"/>
</dbReference>
<reference evidence="4" key="1">
    <citation type="journal article" date="2022" name="Int. J. Mol. Sci.">
        <title>Draft Genome of Tanacetum Coccineum: Genomic Comparison of Closely Related Tanacetum-Family Plants.</title>
        <authorList>
            <person name="Yamashiro T."/>
            <person name="Shiraishi A."/>
            <person name="Nakayama K."/>
            <person name="Satake H."/>
        </authorList>
    </citation>
    <scope>NUCLEOTIDE SEQUENCE</scope>
</reference>
<comment type="caution">
    <text evidence="4">The sequence shown here is derived from an EMBL/GenBank/DDBJ whole genome shotgun (WGS) entry which is preliminary data.</text>
</comment>
<reference evidence="4" key="2">
    <citation type="submission" date="2022-01" db="EMBL/GenBank/DDBJ databases">
        <authorList>
            <person name="Yamashiro T."/>
            <person name="Shiraishi A."/>
            <person name="Satake H."/>
            <person name="Nakayama K."/>
        </authorList>
    </citation>
    <scope>NUCLEOTIDE SEQUENCE</scope>
</reference>
<dbReference type="Gene3D" id="3.10.10.10">
    <property type="entry name" value="HIV Type 1 Reverse Transcriptase, subunit A, domain 1"/>
    <property type="match status" value="1"/>
</dbReference>
<sequence>MKELSDQLQELSDKGFIRPSSSPWGASILFVKKKDGSFRMCIDYRELNKLAVKNHYPLPRIDDLFDQVQGSSVYSKNDLISGYHQFKVCEEDISKTAFKTRYGHYEFQVIPFGLTDAPANQQEHKEPLKSILEFLKKEELYAKFSKCEFWIPNVQFLGHVIDCQGIHVDPAKIESIKDWASPKTPTENHQFLGLAGYYQRFIEGFLKINNAPILALPEGAENFIVYYDASHKGLGAVLMRKGEVAYALSQKEWIKPLRVRALVMTIGLDLPVQNLNAQAEARKVENFKTKDLEGMIKKLEPLADGTLCLENKSWLPCFGDLRALIMHESHMSKYSIHPGADKMYQNLKKLYWWPNMKAYITTYISKCLTCLKVKAEHRKPFGLLVQPVIPQLKWERITTDFIIKLPKMSSGYDTIWKWSQGMECRSLSSLTAMADLHHSSGRHLPQVEFSYNNSYHTSIKAAPFEALYGRKYRSPVCWAEKSYADVRHKLLEFQVGDKVMLKVSPWKGIIRFGKRGKLNPSTFHVYNLKKCLSDESLLIPLDEIHIDDKLSFVEEPVEIMDREVKRLKQSRIPIIKGEWLSTVPGITKKGVYLRKLLFAKVWKQANLRDQPTWGTVFKAVNIRVAVRVPCIVYRAYFSIADITICFRVAGVYCIMCLLFRHCSSTVHVTVHVMVTVHVTVPVIIHYCSSSDIYGLLCGYIGLVTASIDDTVLLREKKRWRRVVIRIRLRGLLHQVITAIADRIRDWFRFLAQSLLKYIGRLPIWTWSKKALEYEFWSSGTDKSKITRKQSKTGKHGHENQKSTKPKPEKPKP</sequence>
<dbReference type="InterPro" id="IPR000477">
    <property type="entry name" value="RT_dom"/>
</dbReference>
<dbReference type="InterPro" id="IPR041588">
    <property type="entry name" value="Integrase_H2C2"/>
</dbReference>
<name>A0ABQ5ANY8_9ASTR</name>
<keyword evidence="5" id="KW-1185">Reference proteome</keyword>
<dbReference type="InterPro" id="IPR043128">
    <property type="entry name" value="Rev_trsase/Diguanyl_cyclase"/>
</dbReference>
<keyword evidence="4" id="KW-0695">RNA-directed DNA polymerase</keyword>
<dbReference type="Gene3D" id="3.30.420.10">
    <property type="entry name" value="Ribonuclease H-like superfamily/Ribonuclease H"/>
    <property type="match status" value="1"/>
</dbReference>
<dbReference type="Proteomes" id="UP001151760">
    <property type="component" value="Unassembled WGS sequence"/>
</dbReference>
<dbReference type="EMBL" id="BQNB010012504">
    <property type="protein sequence ID" value="GJT04380.1"/>
    <property type="molecule type" value="Genomic_DNA"/>
</dbReference>
<gene>
    <name evidence="4" type="ORF">Tco_0838842</name>
</gene>
<dbReference type="InterPro" id="IPR050951">
    <property type="entry name" value="Retrovirus_Pol_polyprotein"/>
</dbReference>
<evidence type="ECO:0000259" key="3">
    <source>
        <dbReference type="Pfam" id="PF17921"/>
    </source>
</evidence>
<dbReference type="SUPFAM" id="SSF56672">
    <property type="entry name" value="DNA/RNA polymerases"/>
    <property type="match status" value="1"/>
</dbReference>
<evidence type="ECO:0000313" key="5">
    <source>
        <dbReference type="Proteomes" id="UP001151760"/>
    </source>
</evidence>
<keyword evidence="4" id="KW-0548">Nucleotidyltransferase</keyword>
<dbReference type="Gene3D" id="1.10.340.70">
    <property type="match status" value="1"/>
</dbReference>
<protein>
    <submittedName>
        <fullName evidence="4">Reverse transcriptase domain-containing protein</fullName>
    </submittedName>
</protein>
<feature type="compositionally biased region" description="Basic residues" evidence="1">
    <location>
        <begin position="785"/>
        <end position="794"/>
    </location>
</feature>
<evidence type="ECO:0000259" key="2">
    <source>
        <dbReference type="Pfam" id="PF00078"/>
    </source>
</evidence>
<accession>A0ABQ5ANY8</accession>